<name>A0AAD6U7S3_9AGAR</name>
<feature type="region of interest" description="Disordered" evidence="1">
    <location>
        <begin position="114"/>
        <end position="147"/>
    </location>
</feature>
<sequence>MAFKDGLKRFFSIGRRKTKSKKRFHVVPSAPLHPISESGPLPDDSGEVTANQLLRSSSTRYAVVNECDYASLPPLPHPINSVLQTPASSTVSLSSATTSINSTTRGTYTVKVHSRTHHAHTEFPNANRGIDNEPEPAQRNNSQLLGLRSDPSVASLLDLYDEHGRLPARTFSNSPPSVKGKSSEGRAQVQRNGSTLRQLLGNPSSSVNSQNTAFEGDISWAERFLGETASLASASTSSFGLSTPDTDSHSPPTHLHLNLDNSFITDDLSSNMSGDPAISSLDVELSDITESPPRASRSPYVIQDPKTPQRASQVFGFLIDKRRSRAPEDDERSLPDLPSAFSSPSDEASPPARGRSRSHFSSDSSADSIDPTGSAPAPPLPVTPTEDRFLPVDPPPRANDVHVIMAHGPTKVIVTAPTPSYHDNIAARVPRGPRSHHRQRKGNDRERQADPFTTIPARRHVSRRSSTSSSASLAERAEPPQVKPATKDKGKRRSILAVFEKENHLTAKQELPRTPIRAGSISRPYQRGVAHRVPVSPASSLELSEASRQLMGDLRQQRLRAREQDRRRVPRVYI</sequence>
<evidence type="ECO:0000313" key="3">
    <source>
        <dbReference type="Proteomes" id="UP001222325"/>
    </source>
</evidence>
<dbReference type="EMBL" id="JARJCN010000020">
    <property type="protein sequence ID" value="KAJ7091352.1"/>
    <property type="molecule type" value="Genomic_DNA"/>
</dbReference>
<feature type="region of interest" description="Disordered" evidence="1">
    <location>
        <begin position="415"/>
        <end position="493"/>
    </location>
</feature>
<accession>A0AAD6U7S3</accession>
<feature type="region of interest" description="Disordered" evidence="1">
    <location>
        <begin position="166"/>
        <end position="190"/>
    </location>
</feature>
<proteinExistence type="predicted"/>
<protein>
    <submittedName>
        <fullName evidence="2">Uncharacterized protein</fullName>
    </submittedName>
</protein>
<keyword evidence="3" id="KW-1185">Reference proteome</keyword>
<organism evidence="2 3">
    <name type="scientific">Mycena belliarum</name>
    <dbReference type="NCBI Taxonomy" id="1033014"/>
    <lineage>
        <taxon>Eukaryota</taxon>
        <taxon>Fungi</taxon>
        <taxon>Dikarya</taxon>
        <taxon>Basidiomycota</taxon>
        <taxon>Agaricomycotina</taxon>
        <taxon>Agaricomycetes</taxon>
        <taxon>Agaricomycetidae</taxon>
        <taxon>Agaricales</taxon>
        <taxon>Marasmiineae</taxon>
        <taxon>Mycenaceae</taxon>
        <taxon>Mycena</taxon>
    </lineage>
</organism>
<dbReference type="AlphaFoldDB" id="A0AAD6U7S3"/>
<evidence type="ECO:0000256" key="1">
    <source>
        <dbReference type="SAM" id="MobiDB-lite"/>
    </source>
</evidence>
<feature type="compositionally biased region" description="Low complexity" evidence="1">
    <location>
        <begin position="359"/>
        <end position="370"/>
    </location>
</feature>
<feature type="compositionally biased region" description="Low complexity" evidence="1">
    <location>
        <begin position="464"/>
        <end position="474"/>
    </location>
</feature>
<gene>
    <name evidence="2" type="ORF">B0H15DRAFT_778458</name>
</gene>
<feature type="region of interest" description="Disordered" evidence="1">
    <location>
        <begin position="289"/>
        <end position="395"/>
    </location>
</feature>
<feature type="compositionally biased region" description="Basic residues" evidence="1">
    <location>
        <begin position="431"/>
        <end position="440"/>
    </location>
</feature>
<reference evidence="2" key="1">
    <citation type="submission" date="2023-03" db="EMBL/GenBank/DDBJ databases">
        <title>Massive genome expansion in bonnet fungi (Mycena s.s.) driven by repeated elements and novel gene families across ecological guilds.</title>
        <authorList>
            <consortium name="Lawrence Berkeley National Laboratory"/>
            <person name="Harder C.B."/>
            <person name="Miyauchi S."/>
            <person name="Viragh M."/>
            <person name="Kuo A."/>
            <person name="Thoen E."/>
            <person name="Andreopoulos B."/>
            <person name="Lu D."/>
            <person name="Skrede I."/>
            <person name="Drula E."/>
            <person name="Henrissat B."/>
            <person name="Morin E."/>
            <person name="Kohler A."/>
            <person name="Barry K."/>
            <person name="LaButti K."/>
            <person name="Morin E."/>
            <person name="Salamov A."/>
            <person name="Lipzen A."/>
            <person name="Mereny Z."/>
            <person name="Hegedus B."/>
            <person name="Baldrian P."/>
            <person name="Stursova M."/>
            <person name="Weitz H."/>
            <person name="Taylor A."/>
            <person name="Grigoriev I.V."/>
            <person name="Nagy L.G."/>
            <person name="Martin F."/>
            <person name="Kauserud H."/>
        </authorList>
    </citation>
    <scope>NUCLEOTIDE SEQUENCE</scope>
    <source>
        <strain evidence="2">CBHHK173m</strain>
    </source>
</reference>
<dbReference type="Proteomes" id="UP001222325">
    <property type="component" value="Unassembled WGS sequence"/>
</dbReference>
<comment type="caution">
    <text evidence="2">The sequence shown here is derived from an EMBL/GenBank/DDBJ whole genome shotgun (WGS) entry which is preliminary data.</text>
</comment>
<feature type="region of interest" description="Disordered" evidence="1">
    <location>
        <begin position="554"/>
        <end position="574"/>
    </location>
</feature>
<evidence type="ECO:0000313" key="2">
    <source>
        <dbReference type="EMBL" id="KAJ7091352.1"/>
    </source>
</evidence>